<sequence length="187" mass="20582">MMALGRNGRGVILLQLVELRRRLKPSSDNPGQRRQVLQRAQPHGAVPLPREPERQQDAHDDQDHAADPGPDADPDLGPRGERLRRRGAAAAGAGDDHDLIDRASIAPCFVVPVPGRSRRKKTFESERSKSKICGTQSYWVKLIAARLSGKRGVRGATCAVDCFSATYGRLWDLAMQSRSHRYSAARG</sequence>
<accession>A0ABR1WLV2</accession>
<protein>
    <submittedName>
        <fullName evidence="2">Uncharacterized protein</fullName>
    </submittedName>
</protein>
<dbReference type="GeneID" id="92043108"/>
<reference evidence="2 3" key="1">
    <citation type="submission" date="2023-01" db="EMBL/GenBank/DDBJ databases">
        <title>Analysis of 21 Apiospora genomes using comparative genomics revels a genus with tremendous synthesis potential of carbohydrate active enzymes and secondary metabolites.</title>
        <authorList>
            <person name="Sorensen T."/>
        </authorList>
    </citation>
    <scope>NUCLEOTIDE SEQUENCE [LARGE SCALE GENOMIC DNA]</scope>
    <source>
        <strain evidence="2 3">CBS 114990</strain>
    </source>
</reference>
<keyword evidence="3" id="KW-1185">Reference proteome</keyword>
<feature type="compositionally biased region" description="Basic and acidic residues" evidence="1">
    <location>
        <begin position="50"/>
        <end position="66"/>
    </location>
</feature>
<dbReference type="RefSeq" id="XP_066668971.1">
    <property type="nucleotide sequence ID" value="XM_066810048.1"/>
</dbReference>
<organism evidence="2 3">
    <name type="scientific">Apiospora hydei</name>
    <dbReference type="NCBI Taxonomy" id="1337664"/>
    <lineage>
        <taxon>Eukaryota</taxon>
        <taxon>Fungi</taxon>
        <taxon>Dikarya</taxon>
        <taxon>Ascomycota</taxon>
        <taxon>Pezizomycotina</taxon>
        <taxon>Sordariomycetes</taxon>
        <taxon>Xylariomycetidae</taxon>
        <taxon>Amphisphaeriales</taxon>
        <taxon>Apiosporaceae</taxon>
        <taxon>Apiospora</taxon>
    </lineage>
</organism>
<proteinExistence type="predicted"/>
<name>A0ABR1WLV2_9PEZI</name>
<comment type="caution">
    <text evidence="2">The sequence shown here is derived from an EMBL/GenBank/DDBJ whole genome shotgun (WGS) entry which is preliminary data.</text>
</comment>
<gene>
    <name evidence="2" type="ORF">PG997_005733</name>
</gene>
<dbReference type="EMBL" id="JAQQWN010000005">
    <property type="protein sequence ID" value="KAK8084462.1"/>
    <property type="molecule type" value="Genomic_DNA"/>
</dbReference>
<feature type="region of interest" description="Disordered" evidence="1">
    <location>
        <begin position="24"/>
        <end position="94"/>
    </location>
</feature>
<evidence type="ECO:0000313" key="3">
    <source>
        <dbReference type="Proteomes" id="UP001433268"/>
    </source>
</evidence>
<evidence type="ECO:0000313" key="2">
    <source>
        <dbReference type="EMBL" id="KAK8084462.1"/>
    </source>
</evidence>
<dbReference type="Proteomes" id="UP001433268">
    <property type="component" value="Unassembled WGS sequence"/>
</dbReference>
<evidence type="ECO:0000256" key="1">
    <source>
        <dbReference type="SAM" id="MobiDB-lite"/>
    </source>
</evidence>